<evidence type="ECO:0000313" key="4">
    <source>
        <dbReference type="Proteomes" id="UP000011613"/>
    </source>
</evidence>
<evidence type="ECO:0000256" key="1">
    <source>
        <dbReference type="SAM" id="MobiDB-lite"/>
    </source>
</evidence>
<evidence type="ECO:0000313" key="2">
    <source>
        <dbReference type="EMBL" id="ELY63541.1"/>
    </source>
</evidence>
<protein>
    <submittedName>
        <fullName evidence="2">Uncharacterized protein</fullName>
    </submittedName>
</protein>
<dbReference type="EMBL" id="PKKI01000001">
    <property type="protein sequence ID" value="PLK22180.1"/>
    <property type="molecule type" value="Genomic_DNA"/>
</dbReference>
<accession>L9XQ54</accession>
<proteinExistence type="predicted"/>
<reference evidence="2 4" key="1">
    <citation type="journal article" date="2014" name="PLoS Genet.">
        <title>Phylogenetically driven sequencing of extremely halophilic archaea reveals strategies for static and dynamic osmo-response.</title>
        <authorList>
            <person name="Becker E.A."/>
            <person name="Seitzer P.M."/>
            <person name="Tritt A."/>
            <person name="Larsen D."/>
            <person name="Krusor M."/>
            <person name="Yao A.I."/>
            <person name="Wu D."/>
            <person name="Madern D."/>
            <person name="Eisen J.A."/>
            <person name="Darling A.E."/>
            <person name="Facciotti M.T."/>
        </authorList>
    </citation>
    <scope>NUCLEOTIDE SEQUENCE [LARGE SCALE GENOMIC DNA]</scope>
    <source>
        <strain evidence="2 4">SP2</strain>
    </source>
</reference>
<evidence type="ECO:0000313" key="5">
    <source>
        <dbReference type="Proteomes" id="UP000234484"/>
    </source>
</evidence>
<comment type="caution">
    <text evidence="2">The sequence shown here is derived from an EMBL/GenBank/DDBJ whole genome shotgun (WGS) entry which is preliminary data.</text>
</comment>
<sequence>MTFVLSGTVADPEYPEVAAEFDRYTSFLEVTIAADEGSGEIVSLAADSTSSTSTTAARYRTSRPSVEPRTRGQDSSRGRLTTGSEHSRVATGRRLPP</sequence>
<feature type="region of interest" description="Disordered" evidence="1">
    <location>
        <begin position="45"/>
        <end position="97"/>
    </location>
</feature>
<dbReference type="EMBL" id="AOIC01000113">
    <property type="protein sequence ID" value="ELY63541.1"/>
    <property type="molecule type" value="Genomic_DNA"/>
</dbReference>
<dbReference type="AlphaFoldDB" id="L9XQ54"/>
<feature type="compositionally biased region" description="Basic and acidic residues" evidence="1">
    <location>
        <begin position="66"/>
        <end position="77"/>
    </location>
</feature>
<reference evidence="3 5" key="2">
    <citation type="submission" date="2017-12" db="EMBL/GenBank/DDBJ databases">
        <title>The characterization of oligonucleotides binding to NgAgo.</title>
        <authorList>
            <person name="Jiang L."/>
            <person name="He B."/>
            <person name="Kang J."/>
            <person name="Yu M."/>
            <person name="Li N."/>
            <person name="Fang Y."/>
            <person name="Tang Z."/>
            <person name="Wu P."/>
            <person name="Yao P."/>
            <person name="Huang J."/>
        </authorList>
    </citation>
    <scope>NUCLEOTIDE SEQUENCE [LARGE SCALE GENOMIC DNA]</scope>
    <source>
        <strain evidence="3 5">SP2</strain>
        <tissue evidence="3">Freeze-dried powder thallus</tissue>
    </source>
</reference>
<gene>
    <name evidence="2" type="ORF">C490_16024</name>
    <name evidence="3" type="ORF">CYV19_00450</name>
</gene>
<evidence type="ECO:0000313" key="3">
    <source>
        <dbReference type="EMBL" id="PLK22180.1"/>
    </source>
</evidence>
<name>L9XQ54_NATGS</name>
<dbReference type="Proteomes" id="UP000011613">
    <property type="component" value="Unassembled WGS sequence"/>
</dbReference>
<organism evidence="2 4">
    <name type="scientific">Natronobacterium gregoryi (strain ATCC 43098 / DSM 3393 / CCM 3738 / CIP 104747 / IAM 13177 / JCM 8860 / NBRC 102187 / NCIMB 2189 / SP2)</name>
    <dbReference type="NCBI Taxonomy" id="797304"/>
    <lineage>
        <taxon>Archaea</taxon>
        <taxon>Methanobacteriati</taxon>
        <taxon>Methanobacteriota</taxon>
        <taxon>Stenosarchaea group</taxon>
        <taxon>Halobacteria</taxon>
        <taxon>Halobacteriales</taxon>
        <taxon>Natrialbaceae</taxon>
        <taxon>Natronobacterium</taxon>
    </lineage>
</organism>
<dbReference type="Proteomes" id="UP000234484">
    <property type="component" value="Unassembled WGS sequence"/>
</dbReference>
<feature type="compositionally biased region" description="Low complexity" evidence="1">
    <location>
        <begin position="45"/>
        <end position="65"/>
    </location>
</feature>